<comment type="caution">
    <text evidence="2">The sequence shown here is derived from an EMBL/GenBank/DDBJ whole genome shotgun (WGS) entry which is preliminary data.</text>
</comment>
<evidence type="ECO:0000259" key="1">
    <source>
        <dbReference type="Pfam" id="PF00248"/>
    </source>
</evidence>
<dbReference type="GO" id="GO:0016491">
    <property type="term" value="F:oxidoreductase activity"/>
    <property type="evidence" value="ECO:0007669"/>
    <property type="project" value="InterPro"/>
</dbReference>
<dbReference type="Pfam" id="PF00248">
    <property type="entry name" value="Aldo_ket_red"/>
    <property type="match status" value="1"/>
</dbReference>
<sequence>MPLSALAEQTQAAGKTLKLAGGSPIPILGMGTARLATGRHPIEQEETALKSGLQLGMGLIDTAEIYSNGISEQMVGRVISGRRHKAFVVSKIAPRNATSENAIRHACQRSLQHLSIDSMDLYLLHWRAGEDLQVVVKTFEALKTEGKIRHWGVSNFSVSDMQALFTVKDGKNCAVNQVRYSLADRSIDSN</sequence>
<dbReference type="InterPro" id="IPR023210">
    <property type="entry name" value="NADP_OxRdtase_dom"/>
</dbReference>
<gene>
    <name evidence="2" type="ORF">AXE65_06650</name>
</gene>
<reference evidence="2 3" key="1">
    <citation type="submission" date="2016-02" db="EMBL/GenBank/DDBJ databases">
        <authorList>
            <person name="Wen L."/>
            <person name="He K."/>
            <person name="Yang H."/>
        </authorList>
    </citation>
    <scope>NUCLEOTIDE SEQUENCE [LARGE SCALE GENOMIC DNA]</scope>
    <source>
        <strain evidence="2 3">CV58</strain>
    </source>
</reference>
<evidence type="ECO:0000313" key="3">
    <source>
        <dbReference type="Proteomes" id="UP000072660"/>
    </source>
</evidence>
<evidence type="ECO:0000313" key="2">
    <source>
        <dbReference type="EMBL" id="KXU34831.1"/>
    </source>
</evidence>
<dbReference type="PANTHER" id="PTHR43638">
    <property type="entry name" value="OXIDOREDUCTASE, ALDO/KETO REDUCTASE FAMILY PROTEIN"/>
    <property type="match status" value="1"/>
</dbReference>
<dbReference type="InterPro" id="IPR036812">
    <property type="entry name" value="NAD(P)_OxRdtase_dom_sf"/>
</dbReference>
<keyword evidence="3" id="KW-1185">Reference proteome</keyword>
<dbReference type="Gene3D" id="3.20.20.100">
    <property type="entry name" value="NADP-dependent oxidoreductase domain"/>
    <property type="match status" value="1"/>
</dbReference>
<accession>A0A139SJU5</accession>
<proteinExistence type="predicted"/>
<dbReference type="Proteomes" id="UP000072660">
    <property type="component" value="Unassembled WGS sequence"/>
</dbReference>
<dbReference type="SUPFAM" id="SSF51430">
    <property type="entry name" value="NAD(P)-linked oxidoreductase"/>
    <property type="match status" value="1"/>
</dbReference>
<name>A0A139SJU5_9GAMM</name>
<dbReference type="AlphaFoldDB" id="A0A139SJU5"/>
<feature type="domain" description="NADP-dependent oxidoreductase" evidence="1">
    <location>
        <begin position="28"/>
        <end position="186"/>
    </location>
</feature>
<dbReference type="EMBL" id="LSZO01000206">
    <property type="protein sequence ID" value="KXU34831.1"/>
    <property type="molecule type" value="Genomic_DNA"/>
</dbReference>
<dbReference type="PANTHER" id="PTHR43638:SF3">
    <property type="entry name" value="ALDEHYDE REDUCTASE"/>
    <property type="match status" value="1"/>
</dbReference>
<organism evidence="2 3">
    <name type="scientific">Ventosimonas gracilis</name>
    <dbReference type="NCBI Taxonomy" id="1680762"/>
    <lineage>
        <taxon>Bacteria</taxon>
        <taxon>Pseudomonadati</taxon>
        <taxon>Pseudomonadota</taxon>
        <taxon>Gammaproteobacteria</taxon>
        <taxon>Pseudomonadales</taxon>
        <taxon>Ventosimonadaceae</taxon>
        <taxon>Ventosimonas</taxon>
    </lineage>
</organism>
<protein>
    <recommendedName>
        <fullName evidence="1">NADP-dependent oxidoreductase domain-containing protein</fullName>
    </recommendedName>
</protein>
<dbReference type="PRINTS" id="PR00069">
    <property type="entry name" value="ALDKETRDTASE"/>
</dbReference>
<dbReference type="InterPro" id="IPR020471">
    <property type="entry name" value="AKR"/>
</dbReference>